<evidence type="ECO:0000313" key="1">
    <source>
        <dbReference type="EMBL" id="PXF61998.1"/>
    </source>
</evidence>
<name>A0AC61L6F1_9EURY</name>
<protein>
    <submittedName>
        <fullName evidence="1">Lrp/AsnC family transcriptional regulator</fullName>
    </submittedName>
</protein>
<comment type="caution">
    <text evidence="1">The sequence shown here is derived from an EMBL/GenBank/DDBJ whole genome shotgun (WGS) entry which is preliminary data.</text>
</comment>
<accession>A0AC61L6F1</accession>
<reference evidence="1" key="1">
    <citation type="submission" date="2018-01" db="EMBL/GenBank/DDBJ databases">
        <authorList>
            <person name="Krukenberg V."/>
        </authorList>
    </citation>
    <scope>NUCLEOTIDE SEQUENCE</scope>
    <source>
        <strain evidence="1">E20ANME2</strain>
    </source>
</reference>
<proteinExistence type="predicted"/>
<gene>
    <name evidence="1" type="ORF">C4B59_01910</name>
</gene>
<sequence length="152" mass="17281">MTQELELDDTDRQLINLIQLDFPLDLRPFRTLGDQIGISEAEVIDHLKRLTDIGVIRRIGPILNTKGLGGASTLVAMRVPEDAIDRVVSRINDFDEVSHNYLRPGAYNIWFTVSASSKERLHKMISEIKAFGYPFLELPVTRLFKIGVKFEV</sequence>
<organism evidence="1 2">
    <name type="scientific">Candidatus Methanogaster sp</name>
    <dbReference type="NCBI Taxonomy" id="3386292"/>
    <lineage>
        <taxon>Archaea</taxon>
        <taxon>Methanobacteriati</taxon>
        <taxon>Methanobacteriota</taxon>
        <taxon>Stenosarchaea group</taxon>
        <taxon>Methanomicrobia</taxon>
        <taxon>Methanosarcinales</taxon>
        <taxon>ANME-2 cluster</taxon>
        <taxon>Candidatus Methanogasteraceae</taxon>
        <taxon>Candidatus Methanogaster</taxon>
    </lineage>
</organism>
<dbReference type="Proteomes" id="UP000248329">
    <property type="component" value="Unassembled WGS sequence"/>
</dbReference>
<dbReference type="EMBL" id="PQXF01000002">
    <property type="protein sequence ID" value="PXF61998.1"/>
    <property type="molecule type" value="Genomic_DNA"/>
</dbReference>
<evidence type="ECO:0000313" key="2">
    <source>
        <dbReference type="Proteomes" id="UP000248329"/>
    </source>
</evidence>